<dbReference type="InterPro" id="IPR017911">
    <property type="entry name" value="MacB-like_ATP-bd"/>
</dbReference>
<protein>
    <submittedName>
        <fullName evidence="10">ABC transporter ATP-binding protein</fullName>
    </submittedName>
</protein>
<keyword evidence="5 10" id="KW-0067">ATP-binding</keyword>
<keyword evidence="7" id="KW-0472">Membrane</keyword>
<dbReference type="Proteomes" id="UP000733611">
    <property type="component" value="Unassembled WGS sequence"/>
</dbReference>
<comment type="similarity">
    <text evidence="1">Belongs to the ABC transporter superfamily.</text>
</comment>
<evidence type="ECO:0000256" key="5">
    <source>
        <dbReference type="ARBA" id="ARBA00022840"/>
    </source>
</evidence>
<dbReference type="GO" id="GO:0005524">
    <property type="term" value="F:ATP binding"/>
    <property type="evidence" value="ECO:0007669"/>
    <property type="project" value="UniProtKB-KW"/>
</dbReference>
<evidence type="ECO:0000256" key="8">
    <source>
        <dbReference type="SAM" id="MobiDB-lite"/>
    </source>
</evidence>
<name>A0A948THD3_9GAMM</name>
<feature type="domain" description="ABC transporter" evidence="9">
    <location>
        <begin position="6"/>
        <end position="245"/>
    </location>
</feature>
<sequence length="426" mass="45856">MQKILLKGRGIEHSYQEGKIKTPVLKGIDLDIEASKMTAIVGKSGSGKSTLLHILGTLDTPNKGEIFFQDVNITKLSAREKARFRNRHLGFVYQFHHLLGDFTALENVMLPLFIDKMDRALAYKRASYLLDCVGLENLKTHLPSELSGGERQRVAIARALVHSPELVLADEPTGNLDEKNANVIFALFRDLVKEEGAAVVMVTHDQSLAQKCDHILEIVDGVIVNAADHLQESHQSLLYNERYNEAIIAASGDSDEATGELFTPNTWESHHLTYDAAKALAKARAQEALARQAAAVVELMEEAPATTIAKLGTEAELAAAVASTVNAAAAVSLQHEPVHSYRVEHNTVTAELQGKPEIECRAVIFGEEAAAPAYEVAAAALQAQNSERQEKASPQLEAAADAAGADATGATGVAAAAPHDDNAQQR</sequence>
<feature type="compositionally biased region" description="Low complexity" evidence="8">
    <location>
        <begin position="398"/>
        <end position="417"/>
    </location>
</feature>
<evidence type="ECO:0000256" key="2">
    <source>
        <dbReference type="ARBA" id="ARBA00022448"/>
    </source>
</evidence>
<dbReference type="PANTHER" id="PTHR42798">
    <property type="entry name" value="LIPOPROTEIN-RELEASING SYSTEM ATP-BINDING PROTEIN LOLD"/>
    <property type="match status" value="1"/>
</dbReference>
<evidence type="ECO:0000256" key="1">
    <source>
        <dbReference type="ARBA" id="ARBA00005417"/>
    </source>
</evidence>
<evidence type="ECO:0000313" key="10">
    <source>
        <dbReference type="EMBL" id="MBU3845046.1"/>
    </source>
</evidence>
<evidence type="ECO:0000256" key="7">
    <source>
        <dbReference type="ARBA" id="ARBA00023136"/>
    </source>
</evidence>
<dbReference type="PANTHER" id="PTHR42798:SF2">
    <property type="entry name" value="ABC TRANSPORTER ATP-BINDING PROTEIN MG467-RELATED"/>
    <property type="match status" value="1"/>
</dbReference>
<keyword evidence="4" id="KW-0547">Nucleotide-binding</keyword>
<reference evidence="10" key="1">
    <citation type="journal article" date="2021" name="PeerJ">
        <title>Extensive microbial diversity within the chicken gut microbiome revealed by metagenomics and culture.</title>
        <authorList>
            <person name="Gilroy R."/>
            <person name="Ravi A."/>
            <person name="Getino M."/>
            <person name="Pursley I."/>
            <person name="Horton D.L."/>
            <person name="Alikhan N.F."/>
            <person name="Baker D."/>
            <person name="Gharbi K."/>
            <person name="Hall N."/>
            <person name="Watson M."/>
            <person name="Adriaenssens E.M."/>
            <person name="Foster-Nyarko E."/>
            <person name="Jarju S."/>
            <person name="Secka A."/>
            <person name="Antonio M."/>
            <person name="Oren A."/>
            <person name="Chaudhuri R.R."/>
            <person name="La Ragione R."/>
            <person name="Hildebrand F."/>
            <person name="Pallen M.J."/>
        </authorList>
    </citation>
    <scope>NUCLEOTIDE SEQUENCE</scope>
    <source>
        <strain evidence="10">378</strain>
    </source>
</reference>
<keyword evidence="6" id="KW-1278">Translocase</keyword>
<evidence type="ECO:0000256" key="4">
    <source>
        <dbReference type="ARBA" id="ARBA00022741"/>
    </source>
</evidence>
<dbReference type="AlphaFoldDB" id="A0A948THD3"/>
<evidence type="ECO:0000256" key="3">
    <source>
        <dbReference type="ARBA" id="ARBA00022475"/>
    </source>
</evidence>
<dbReference type="InterPro" id="IPR027417">
    <property type="entry name" value="P-loop_NTPase"/>
</dbReference>
<evidence type="ECO:0000313" key="11">
    <source>
        <dbReference type="Proteomes" id="UP000733611"/>
    </source>
</evidence>
<dbReference type="InterPro" id="IPR003439">
    <property type="entry name" value="ABC_transporter-like_ATP-bd"/>
</dbReference>
<dbReference type="SUPFAM" id="SSF52540">
    <property type="entry name" value="P-loop containing nucleoside triphosphate hydrolases"/>
    <property type="match status" value="1"/>
</dbReference>
<dbReference type="GO" id="GO:0016887">
    <property type="term" value="F:ATP hydrolysis activity"/>
    <property type="evidence" value="ECO:0007669"/>
    <property type="project" value="InterPro"/>
</dbReference>
<keyword evidence="3" id="KW-1003">Cell membrane</keyword>
<proteinExistence type="inferred from homology"/>
<dbReference type="SMART" id="SM00382">
    <property type="entry name" value="AAA"/>
    <property type="match status" value="1"/>
</dbReference>
<dbReference type="Gene3D" id="3.40.50.300">
    <property type="entry name" value="P-loop containing nucleotide triphosphate hydrolases"/>
    <property type="match status" value="1"/>
</dbReference>
<dbReference type="CDD" id="cd03255">
    <property type="entry name" value="ABC_MJ0796_LolCDE_FtsE"/>
    <property type="match status" value="1"/>
</dbReference>
<feature type="region of interest" description="Disordered" evidence="8">
    <location>
        <begin position="383"/>
        <end position="426"/>
    </location>
</feature>
<reference evidence="10" key="2">
    <citation type="submission" date="2021-04" db="EMBL/GenBank/DDBJ databases">
        <authorList>
            <person name="Gilroy R."/>
        </authorList>
    </citation>
    <scope>NUCLEOTIDE SEQUENCE</scope>
    <source>
        <strain evidence="10">378</strain>
    </source>
</reference>
<gene>
    <name evidence="10" type="ORF">H9847_09345</name>
</gene>
<dbReference type="InterPro" id="IPR017871">
    <property type="entry name" value="ABC_transporter-like_CS"/>
</dbReference>
<dbReference type="InterPro" id="IPR003593">
    <property type="entry name" value="AAA+_ATPase"/>
</dbReference>
<dbReference type="GO" id="GO:0089705">
    <property type="term" value="P:protein localization to outer membrane"/>
    <property type="evidence" value="ECO:0007669"/>
    <property type="project" value="UniProtKB-ARBA"/>
</dbReference>
<dbReference type="Pfam" id="PF00005">
    <property type="entry name" value="ABC_tran"/>
    <property type="match status" value="1"/>
</dbReference>
<keyword evidence="2" id="KW-0813">Transport</keyword>
<comment type="caution">
    <text evidence="10">The sequence shown here is derived from an EMBL/GenBank/DDBJ whole genome shotgun (WGS) entry which is preliminary data.</text>
</comment>
<dbReference type="PROSITE" id="PS00211">
    <property type="entry name" value="ABC_TRANSPORTER_1"/>
    <property type="match status" value="1"/>
</dbReference>
<dbReference type="EMBL" id="JAHLFE010000189">
    <property type="protein sequence ID" value="MBU3845046.1"/>
    <property type="molecule type" value="Genomic_DNA"/>
</dbReference>
<dbReference type="FunFam" id="3.40.50.300:FF:000230">
    <property type="entry name" value="Lipoprotein-releasing system ATP-binding protein LolD"/>
    <property type="match status" value="1"/>
</dbReference>
<dbReference type="GO" id="GO:0044874">
    <property type="term" value="P:lipoprotein localization to outer membrane"/>
    <property type="evidence" value="ECO:0007669"/>
    <property type="project" value="UniProtKB-ARBA"/>
</dbReference>
<accession>A0A948THD3</accession>
<dbReference type="PROSITE" id="PS50893">
    <property type="entry name" value="ABC_TRANSPORTER_2"/>
    <property type="match status" value="1"/>
</dbReference>
<organism evidence="10 11">
    <name type="scientific">Candidatus Anaerobiospirillum pullicola</name>
    <dbReference type="NCBI Taxonomy" id="2838451"/>
    <lineage>
        <taxon>Bacteria</taxon>
        <taxon>Pseudomonadati</taxon>
        <taxon>Pseudomonadota</taxon>
        <taxon>Gammaproteobacteria</taxon>
        <taxon>Aeromonadales</taxon>
        <taxon>Succinivibrionaceae</taxon>
        <taxon>Anaerobiospirillum</taxon>
    </lineage>
</organism>
<evidence type="ECO:0000259" key="9">
    <source>
        <dbReference type="PROSITE" id="PS50893"/>
    </source>
</evidence>
<evidence type="ECO:0000256" key="6">
    <source>
        <dbReference type="ARBA" id="ARBA00022967"/>
    </source>
</evidence>